<dbReference type="OrthoDB" id="6270617at2759"/>
<reference evidence="3" key="1">
    <citation type="submission" date="2017-02" db="UniProtKB">
        <authorList>
            <consortium name="WormBaseParasite"/>
        </authorList>
    </citation>
    <scope>IDENTIFICATION</scope>
</reference>
<dbReference type="AlphaFoldDB" id="A0A0N5CQZ2"/>
<dbReference type="Proteomes" id="UP000276776">
    <property type="component" value="Unassembled WGS sequence"/>
</dbReference>
<dbReference type="EMBL" id="UYYF01000604">
    <property type="protein sequence ID" value="VDM98716.1"/>
    <property type="molecule type" value="Genomic_DNA"/>
</dbReference>
<sequence>MAKELNRINTFSDTNRDVNRHFGEQIIIFSAYNEYDAVNGNDLYDIELAEENSNLRQNNFKDLNDNLMVVAQRKGQNEYVEFIEPKVSNRVKFIETIKRGEVNDEANAQPYSQLRFSNFIFIGTFFISIPIC</sequence>
<protein>
    <submittedName>
        <fullName evidence="1 3">Uncharacterized protein</fullName>
    </submittedName>
</protein>
<evidence type="ECO:0000313" key="1">
    <source>
        <dbReference type="EMBL" id="VDM98716.1"/>
    </source>
</evidence>
<gene>
    <name evidence="1" type="ORF">TCLT_LOCUS2643</name>
</gene>
<evidence type="ECO:0000313" key="2">
    <source>
        <dbReference type="Proteomes" id="UP000276776"/>
    </source>
</evidence>
<proteinExistence type="predicted"/>
<keyword evidence="2" id="KW-1185">Reference proteome</keyword>
<organism evidence="3">
    <name type="scientific">Thelazia callipaeda</name>
    <name type="common">Oriental eyeworm</name>
    <name type="synonym">Parasitic nematode</name>
    <dbReference type="NCBI Taxonomy" id="103827"/>
    <lineage>
        <taxon>Eukaryota</taxon>
        <taxon>Metazoa</taxon>
        <taxon>Ecdysozoa</taxon>
        <taxon>Nematoda</taxon>
        <taxon>Chromadorea</taxon>
        <taxon>Rhabditida</taxon>
        <taxon>Spirurina</taxon>
        <taxon>Spiruromorpha</taxon>
        <taxon>Thelazioidea</taxon>
        <taxon>Thelaziidae</taxon>
        <taxon>Thelazia</taxon>
    </lineage>
</organism>
<reference evidence="1 2" key="2">
    <citation type="submission" date="2018-11" db="EMBL/GenBank/DDBJ databases">
        <authorList>
            <consortium name="Pathogen Informatics"/>
        </authorList>
    </citation>
    <scope>NUCLEOTIDE SEQUENCE [LARGE SCALE GENOMIC DNA]</scope>
</reference>
<accession>A0A0N5CQZ2</accession>
<evidence type="ECO:0000313" key="3">
    <source>
        <dbReference type="WBParaSite" id="TCLT_0000264201-mRNA-1"/>
    </source>
</evidence>
<name>A0A0N5CQZ2_THECL</name>
<dbReference type="WBParaSite" id="TCLT_0000264201-mRNA-1">
    <property type="protein sequence ID" value="TCLT_0000264201-mRNA-1"/>
    <property type="gene ID" value="TCLT_0000264201"/>
</dbReference>
<dbReference type="STRING" id="103827.A0A0N5CQZ2"/>